<feature type="transmembrane region" description="Helical" evidence="1">
    <location>
        <begin position="100"/>
        <end position="118"/>
    </location>
</feature>
<name>A0A3P6TKQ1_LITSI</name>
<dbReference type="OrthoDB" id="5791889at2759"/>
<dbReference type="AlphaFoldDB" id="A0A3P6TKQ1"/>
<feature type="chain" id="PRO_5018047050" description="CC domain-containing protein" evidence="2">
    <location>
        <begin position="22"/>
        <end position="191"/>
    </location>
</feature>
<keyword evidence="4" id="KW-1185">Reference proteome</keyword>
<gene>
    <name evidence="3" type="ORF">NLS_LOCUS6423</name>
</gene>
<organism evidence="3 4">
    <name type="scientific">Litomosoides sigmodontis</name>
    <name type="common">Filarial nematode worm</name>
    <dbReference type="NCBI Taxonomy" id="42156"/>
    <lineage>
        <taxon>Eukaryota</taxon>
        <taxon>Metazoa</taxon>
        <taxon>Ecdysozoa</taxon>
        <taxon>Nematoda</taxon>
        <taxon>Chromadorea</taxon>
        <taxon>Rhabditida</taxon>
        <taxon>Spirurina</taxon>
        <taxon>Spiruromorpha</taxon>
        <taxon>Filarioidea</taxon>
        <taxon>Onchocercidae</taxon>
        <taxon>Litomosoides</taxon>
    </lineage>
</organism>
<keyword evidence="1" id="KW-0812">Transmembrane</keyword>
<sequence length="191" mass="20830">MFSITTEIIITILTISRVLECAPTSGSVAYTGFCIGPINFCAEGYVCEVIECVEEGSERKIEGKGIGPCLSGLCPNNYICYARNNRSNHLQRSLMSSNKIIVIFVITSIIIFIASSLPTETKSEKFEKIGPCVNGLCPVNYKCISNECIKTHISNVTKGESVGPCINGMCPGDHICHNNFCYDTNRPIDIS</sequence>
<keyword evidence="1" id="KW-0472">Membrane</keyword>
<evidence type="ECO:0000313" key="3">
    <source>
        <dbReference type="EMBL" id="VDK83919.1"/>
    </source>
</evidence>
<dbReference type="OMA" id="CIKTHIS"/>
<evidence type="ECO:0008006" key="5">
    <source>
        <dbReference type="Google" id="ProtNLM"/>
    </source>
</evidence>
<protein>
    <recommendedName>
        <fullName evidence="5">CC domain-containing protein</fullName>
    </recommendedName>
</protein>
<dbReference type="Proteomes" id="UP000277928">
    <property type="component" value="Unassembled WGS sequence"/>
</dbReference>
<accession>A0A3P6TKQ1</accession>
<feature type="signal peptide" evidence="2">
    <location>
        <begin position="1"/>
        <end position="21"/>
    </location>
</feature>
<reference evidence="3 4" key="1">
    <citation type="submission" date="2018-08" db="EMBL/GenBank/DDBJ databases">
        <authorList>
            <person name="Laetsch R D."/>
            <person name="Stevens L."/>
            <person name="Kumar S."/>
            <person name="Blaxter L. M."/>
        </authorList>
    </citation>
    <scope>NUCLEOTIDE SEQUENCE [LARGE SCALE GENOMIC DNA]</scope>
</reference>
<evidence type="ECO:0000313" key="4">
    <source>
        <dbReference type="Proteomes" id="UP000277928"/>
    </source>
</evidence>
<evidence type="ECO:0000256" key="1">
    <source>
        <dbReference type="SAM" id="Phobius"/>
    </source>
</evidence>
<evidence type="ECO:0000256" key="2">
    <source>
        <dbReference type="SAM" id="SignalP"/>
    </source>
</evidence>
<dbReference type="EMBL" id="UYRX01000564">
    <property type="protein sequence ID" value="VDK83919.1"/>
    <property type="molecule type" value="Genomic_DNA"/>
</dbReference>
<proteinExistence type="predicted"/>
<keyword evidence="2" id="KW-0732">Signal</keyword>
<keyword evidence="1" id="KW-1133">Transmembrane helix</keyword>